<dbReference type="InterPro" id="IPR050297">
    <property type="entry name" value="LipidA_mod_glycosyltrf_83"/>
</dbReference>
<feature type="transmembrane region" description="Helical" evidence="8">
    <location>
        <begin position="264"/>
        <end position="285"/>
    </location>
</feature>
<gene>
    <name evidence="10" type="ORF">A3J54_02075</name>
</gene>
<dbReference type="GO" id="GO:0009103">
    <property type="term" value="P:lipopolysaccharide biosynthetic process"/>
    <property type="evidence" value="ECO:0007669"/>
    <property type="project" value="UniProtKB-ARBA"/>
</dbReference>
<keyword evidence="5 8" id="KW-0812">Transmembrane</keyword>
<reference evidence="10 11" key="1">
    <citation type="journal article" date="2016" name="Nat. Commun.">
        <title>Thousands of microbial genomes shed light on interconnected biogeochemical processes in an aquifer system.</title>
        <authorList>
            <person name="Anantharaman K."/>
            <person name="Brown C.T."/>
            <person name="Hug L.A."/>
            <person name="Sharon I."/>
            <person name="Castelle C.J."/>
            <person name="Probst A.J."/>
            <person name="Thomas B.C."/>
            <person name="Singh A."/>
            <person name="Wilkins M.J."/>
            <person name="Karaoz U."/>
            <person name="Brodie E.L."/>
            <person name="Williams K.H."/>
            <person name="Hubbard S.S."/>
            <person name="Banfield J.F."/>
        </authorList>
    </citation>
    <scope>NUCLEOTIDE SEQUENCE [LARGE SCALE GENOMIC DNA]</scope>
</reference>
<dbReference type="Pfam" id="PF13231">
    <property type="entry name" value="PMT_2"/>
    <property type="match status" value="1"/>
</dbReference>
<evidence type="ECO:0000256" key="7">
    <source>
        <dbReference type="ARBA" id="ARBA00023136"/>
    </source>
</evidence>
<feature type="transmembrane region" description="Helical" evidence="8">
    <location>
        <begin position="151"/>
        <end position="168"/>
    </location>
</feature>
<comment type="caution">
    <text evidence="10">The sequence shown here is derived from an EMBL/GenBank/DDBJ whole genome shotgun (WGS) entry which is preliminary data.</text>
</comment>
<feature type="transmembrane region" description="Helical" evidence="8">
    <location>
        <begin position="12"/>
        <end position="31"/>
    </location>
</feature>
<feature type="transmembrane region" description="Helical" evidence="8">
    <location>
        <begin position="103"/>
        <end position="120"/>
    </location>
</feature>
<organism evidence="10 11">
    <name type="scientific">Candidatus Ryanbacteria bacterium RIFCSPHIGHO2_02_FULL_45_13b</name>
    <dbReference type="NCBI Taxonomy" id="1802117"/>
    <lineage>
        <taxon>Bacteria</taxon>
        <taxon>Candidatus Ryaniibacteriota</taxon>
    </lineage>
</organism>
<evidence type="ECO:0000313" key="10">
    <source>
        <dbReference type="EMBL" id="OGZ44788.1"/>
    </source>
</evidence>
<evidence type="ECO:0000256" key="5">
    <source>
        <dbReference type="ARBA" id="ARBA00022692"/>
    </source>
</evidence>
<feature type="transmembrane region" description="Helical" evidence="8">
    <location>
        <begin position="214"/>
        <end position="234"/>
    </location>
</feature>
<evidence type="ECO:0000256" key="4">
    <source>
        <dbReference type="ARBA" id="ARBA00022679"/>
    </source>
</evidence>
<evidence type="ECO:0000256" key="6">
    <source>
        <dbReference type="ARBA" id="ARBA00022989"/>
    </source>
</evidence>
<dbReference type="EMBL" id="MHNN01000028">
    <property type="protein sequence ID" value="OGZ44788.1"/>
    <property type="molecule type" value="Genomic_DNA"/>
</dbReference>
<keyword evidence="7 8" id="KW-0472">Membrane</keyword>
<feature type="transmembrane region" description="Helical" evidence="8">
    <location>
        <begin position="74"/>
        <end position="96"/>
    </location>
</feature>
<dbReference type="STRING" id="1802117.A3J54_02075"/>
<feature type="domain" description="Glycosyltransferase RgtA/B/C/D-like" evidence="9">
    <location>
        <begin position="81"/>
        <end position="226"/>
    </location>
</feature>
<evidence type="ECO:0000256" key="2">
    <source>
        <dbReference type="ARBA" id="ARBA00022475"/>
    </source>
</evidence>
<feature type="transmembrane region" description="Helical" evidence="8">
    <location>
        <begin position="174"/>
        <end position="202"/>
    </location>
</feature>
<dbReference type="InterPro" id="IPR038731">
    <property type="entry name" value="RgtA/B/C-like"/>
</dbReference>
<dbReference type="PANTHER" id="PTHR33908">
    <property type="entry name" value="MANNOSYLTRANSFERASE YKCB-RELATED"/>
    <property type="match status" value="1"/>
</dbReference>
<keyword evidence="2" id="KW-1003">Cell membrane</keyword>
<feature type="transmembrane region" description="Helical" evidence="8">
    <location>
        <begin position="297"/>
        <end position="315"/>
    </location>
</feature>
<proteinExistence type="predicted"/>
<accession>A0A1G2G4K2</accession>
<name>A0A1G2G4K2_9BACT</name>
<dbReference type="GO" id="GO:0016763">
    <property type="term" value="F:pentosyltransferase activity"/>
    <property type="evidence" value="ECO:0007669"/>
    <property type="project" value="TreeGrafter"/>
</dbReference>
<keyword evidence="6 8" id="KW-1133">Transmembrane helix</keyword>
<dbReference type="PANTHER" id="PTHR33908:SF11">
    <property type="entry name" value="MEMBRANE PROTEIN"/>
    <property type="match status" value="1"/>
</dbReference>
<comment type="subcellular location">
    <subcellularLocation>
        <location evidence="1">Cell membrane</location>
        <topology evidence="1">Multi-pass membrane protein</topology>
    </subcellularLocation>
</comment>
<evidence type="ECO:0000256" key="8">
    <source>
        <dbReference type="SAM" id="Phobius"/>
    </source>
</evidence>
<dbReference type="GO" id="GO:0005886">
    <property type="term" value="C:plasma membrane"/>
    <property type="evidence" value="ECO:0007669"/>
    <property type="project" value="UniProtKB-SubCell"/>
</dbReference>
<dbReference type="AlphaFoldDB" id="A0A1G2G4K2"/>
<feature type="transmembrane region" description="Helical" evidence="8">
    <location>
        <begin position="352"/>
        <end position="375"/>
    </location>
</feature>
<evidence type="ECO:0000256" key="1">
    <source>
        <dbReference type="ARBA" id="ARBA00004651"/>
    </source>
</evidence>
<evidence type="ECO:0000313" key="11">
    <source>
        <dbReference type="Proteomes" id="UP000176576"/>
    </source>
</evidence>
<protein>
    <recommendedName>
        <fullName evidence="9">Glycosyltransferase RgtA/B/C/D-like domain-containing protein</fullName>
    </recommendedName>
</protein>
<evidence type="ECO:0000259" key="9">
    <source>
        <dbReference type="Pfam" id="PF13231"/>
    </source>
</evidence>
<keyword evidence="4" id="KW-0808">Transferase</keyword>
<sequence length="488" mass="54556">MNISISETMKDILALGGALLVLVCFAVWHPTGDVVSSPSYWVDEAVSVEKARNFITYGELDVAVAPGVLSGKPYATAAAGPLLTLPLAGFFSLFGIGIMQTRVYMLLWLIVLLCVSYFLVRKISGRGTALCAVLLMATFSPFYANGKTATGDVPGFVALLLGLSYLYVRKWYMFSGMLLGIATITKPSLYIPLVAVAVFEIVCSEHEKRIRKALTVAGGAVLILVPWLVSLPSYPFSLTSWNEVYVFFQNPFPAGAANVFGIDALLHSTVLQYLVLVVAALFGVWHTRGRDEAWVRCMRFCFLYALAAFVLYLRSPGWLRYLLGGTLLLFLVFPQILQTILHQRAWRYHVPLWGATAILIMLIGAQAIHFFFFSWRTASDVTMHNAILLQQLVRPDETIGFINAPTIASLFDSRRKYQVVRISGNTVLGESPLAVYSDMLPDYVFMPHSRFGDESMRDFVDPYTNVLKERYIDYTPLDARFFLYKKIK</sequence>
<feature type="transmembrane region" description="Helical" evidence="8">
    <location>
        <begin position="126"/>
        <end position="144"/>
    </location>
</feature>
<dbReference type="Proteomes" id="UP000176576">
    <property type="component" value="Unassembled WGS sequence"/>
</dbReference>
<keyword evidence="3" id="KW-0328">Glycosyltransferase</keyword>
<evidence type="ECO:0000256" key="3">
    <source>
        <dbReference type="ARBA" id="ARBA00022676"/>
    </source>
</evidence>